<reference evidence="1 2" key="1">
    <citation type="submission" date="2016-10" db="EMBL/GenBank/DDBJ databases">
        <authorList>
            <person name="Varghese N."/>
            <person name="Submissions S."/>
        </authorList>
    </citation>
    <scope>NUCLEOTIDE SEQUENCE [LARGE SCALE GENOMIC DNA]</scope>
    <source>
        <strain evidence="1 2">LMG 22274</strain>
    </source>
</reference>
<gene>
    <name evidence="1" type="ORF">SAMN05216550_13319</name>
</gene>
<protein>
    <submittedName>
        <fullName evidence="1">Uncharacterized protein</fullName>
    </submittedName>
</protein>
<organism evidence="1 2">
    <name type="scientific">Paraburkholderia tropica</name>
    <dbReference type="NCBI Taxonomy" id="92647"/>
    <lineage>
        <taxon>Bacteria</taxon>
        <taxon>Pseudomonadati</taxon>
        <taxon>Pseudomonadota</taxon>
        <taxon>Betaproteobacteria</taxon>
        <taxon>Burkholderiales</taxon>
        <taxon>Burkholderiaceae</taxon>
        <taxon>Paraburkholderia</taxon>
    </lineage>
</organism>
<dbReference type="AlphaFoldDB" id="A0AAQ1JYN8"/>
<dbReference type="Proteomes" id="UP000183529">
    <property type="component" value="Unassembled WGS sequence"/>
</dbReference>
<evidence type="ECO:0000313" key="1">
    <source>
        <dbReference type="EMBL" id="SEK14978.1"/>
    </source>
</evidence>
<accession>A0AAQ1JYN8</accession>
<evidence type="ECO:0000313" key="2">
    <source>
        <dbReference type="Proteomes" id="UP000183529"/>
    </source>
</evidence>
<dbReference type="EMBL" id="FNZM01000033">
    <property type="protein sequence ID" value="SEK14978.1"/>
    <property type="molecule type" value="Genomic_DNA"/>
</dbReference>
<sequence>MSDSPHFRARMPARLPVGMLGLDYLKFLQLSVDDELCRKGSFVDAALQDAMAAIRKGSMRTEQPAMKVFFDGCQFWLASHFHRHEAARRLDAFHQEFWCDIQPGQKAHAVRHASERPT</sequence>
<name>A0AAQ1JYN8_9BURK</name>
<proteinExistence type="predicted"/>
<comment type="caution">
    <text evidence="1">The sequence shown here is derived from an EMBL/GenBank/DDBJ whole genome shotgun (WGS) entry which is preliminary data.</text>
</comment>